<keyword evidence="1" id="KW-0472">Membrane</keyword>
<evidence type="ECO:0000313" key="4">
    <source>
        <dbReference type="Proteomes" id="UP000002200"/>
    </source>
</evidence>
<dbReference type="EMBL" id="AE014184">
    <property type="protein sequence ID" value="AAO44499.1"/>
    <property type="molecule type" value="Genomic_DNA"/>
</dbReference>
<dbReference type="KEGG" id="twh:TWT_402"/>
<proteinExistence type="predicted"/>
<protein>
    <recommendedName>
        <fullName evidence="2">DUF6993 domain-containing protein</fullName>
    </recommendedName>
</protein>
<keyword evidence="4" id="KW-1185">Reference proteome</keyword>
<gene>
    <name evidence="3" type="ordered locus">TWT_402</name>
</gene>
<organism evidence="3 4">
    <name type="scientific">Tropheryma whipplei (strain Twist)</name>
    <name type="common">Whipple's bacillus</name>
    <dbReference type="NCBI Taxonomy" id="203267"/>
    <lineage>
        <taxon>Bacteria</taxon>
        <taxon>Bacillati</taxon>
        <taxon>Actinomycetota</taxon>
        <taxon>Actinomycetes</taxon>
        <taxon>Micrococcales</taxon>
        <taxon>Tropherymataceae</taxon>
        <taxon>Tropheryma</taxon>
    </lineage>
</organism>
<evidence type="ECO:0000256" key="1">
    <source>
        <dbReference type="SAM" id="Phobius"/>
    </source>
</evidence>
<feature type="transmembrane region" description="Helical" evidence="1">
    <location>
        <begin position="21"/>
        <end position="40"/>
    </location>
</feature>
<name>Q83GB0_TROWT</name>
<sequence>MVCEMSCRERVRSMRSVFHGLIFRKVYFLVVSMICFGVFAGCLNSESGSRDSGSQLHTPARANLALSAAKNKDAFDQAIKSIFVLHKKDELPSPIELAASLVRAGFSKKSIQVTNNRTTLGAYAYSMSVSVFLHNSCLVGQFIRSTGEYSSSILDPVGTTQLCLVGKTVDIE</sequence>
<dbReference type="Pfam" id="PF22504">
    <property type="entry name" value="DUF6993"/>
    <property type="match status" value="1"/>
</dbReference>
<dbReference type="InterPro" id="IPR054262">
    <property type="entry name" value="DUF6993"/>
</dbReference>
<evidence type="ECO:0000259" key="2">
    <source>
        <dbReference type="Pfam" id="PF22504"/>
    </source>
</evidence>
<dbReference type="STRING" id="203267.TWT_402"/>
<keyword evidence="1" id="KW-1133">Transmembrane helix</keyword>
<dbReference type="AlphaFoldDB" id="Q83GB0"/>
<keyword evidence="1" id="KW-0812">Transmembrane</keyword>
<evidence type="ECO:0000313" key="3">
    <source>
        <dbReference type="EMBL" id="AAO44499.1"/>
    </source>
</evidence>
<dbReference type="Proteomes" id="UP000002200">
    <property type="component" value="Chromosome"/>
</dbReference>
<accession>Q83GB0</accession>
<reference evidence="3 4" key="1">
    <citation type="journal article" date="2003" name="Genome Res.">
        <title>Tropheryma whipplei twist: a human pathogenic Actinobacteria with a reduced genome.</title>
        <authorList>
            <person name="Raoult D."/>
            <person name="Ogata H."/>
            <person name="Audic S."/>
            <person name="Robert C."/>
            <person name="Suhre K."/>
            <person name="Drancourt M."/>
            <person name="Claverie J.-M."/>
        </authorList>
    </citation>
    <scope>NUCLEOTIDE SEQUENCE [LARGE SCALE GENOMIC DNA]</scope>
    <source>
        <strain evidence="3 4">Twist</strain>
    </source>
</reference>
<feature type="domain" description="DUF6993" evidence="2">
    <location>
        <begin position="88"/>
        <end position="167"/>
    </location>
</feature>
<dbReference type="HOGENOM" id="CLU_1585745_0_0_11"/>